<organism evidence="3 4">
    <name type="scientific">Methylobrevis albus</name>
    <dbReference type="NCBI Taxonomy" id="2793297"/>
    <lineage>
        <taxon>Bacteria</taxon>
        <taxon>Pseudomonadati</taxon>
        <taxon>Pseudomonadota</taxon>
        <taxon>Alphaproteobacteria</taxon>
        <taxon>Hyphomicrobiales</taxon>
        <taxon>Pleomorphomonadaceae</taxon>
        <taxon>Methylobrevis</taxon>
    </lineage>
</organism>
<dbReference type="Gene3D" id="3.40.390.10">
    <property type="entry name" value="Collagenase (Catalytic Domain)"/>
    <property type="match status" value="1"/>
</dbReference>
<dbReference type="GO" id="GO:0008237">
    <property type="term" value="F:metallopeptidase activity"/>
    <property type="evidence" value="ECO:0007669"/>
    <property type="project" value="InterPro"/>
</dbReference>
<protein>
    <recommendedName>
        <fullName evidence="5">Peptidyl-Asp metalloendopeptidase</fullName>
    </recommendedName>
</protein>
<dbReference type="Proteomes" id="UP000631694">
    <property type="component" value="Unassembled WGS sequence"/>
</dbReference>
<comment type="caution">
    <text evidence="3">The sequence shown here is derived from an EMBL/GenBank/DDBJ whole genome shotgun (WGS) entry which is preliminary data.</text>
</comment>
<dbReference type="EMBL" id="JADZLT010000050">
    <property type="protein sequence ID" value="MBH0238533.1"/>
    <property type="molecule type" value="Genomic_DNA"/>
</dbReference>
<evidence type="ECO:0000313" key="4">
    <source>
        <dbReference type="Proteomes" id="UP000631694"/>
    </source>
</evidence>
<dbReference type="AlphaFoldDB" id="A0A931I3B5"/>
<keyword evidence="4" id="KW-1185">Reference proteome</keyword>
<dbReference type="SUPFAM" id="SSF55486">
    <property type="entry name" value="Metalloproteases ('zincins'), catalytic domain"/>
    <property type="match status" value="1"/>
</dbReference>
<evidence type="ECO:0000256" key="1">
    <source>
        <dbReference type="SAM" id="MobiDB-lite"/>
    </source>
</evidence>
<reference evidence="3" key="1">
    <citation type="submission" date="2020-12" db="EMBL/GenBank/DDBJ databases">
        <title>Methylobrevis albus sp. nov., isolated from fresh water lack sediment.</title>
        <authorList>
            <person name="Zou Q."/>
        </authorList>
    </citation>
    <scope>NUCLEOTIDE SEQUENCE</scope>
    <source>
        <strain evidence="3">L22</strain>
    </source>
</reference>
<dbReference type="InterPro" id="IPR024079">
    <property type="entry name" value="MetalloPept_cat_dom_sf"/>
</dbReference>
<proteinExistence type="predicted"/>
<dbReference type="RefSeq" id="WP_197311598.1">
    <property type="nucleotide sequence ID" value="NZ_JADZLT010000050.1"/>
</dbReference>
<keyword evidence="2" id="KW-0732">Signal</keyword>
<sequence>MSIRLMMAAFFAVMLATLPARSQSIINFVTDTPDLTPGQSLALDSINQSKTTGSVNLVTIDTARIVEGSNVEFDLPEGKFSAMRNFGERSGPRSATWIGEIEQQLGGTATFAVDGDAVTATIETPTDLYRIRPLGGGLHALIKEDPSGLPPEHPPELQNLNPGDQPDIPPVDPRDLRDAADTTIETIDVFVAFTPAARDAVANIASFAGLAVAESNQSYVNSDIAVRQRLVGTAVLDYQESGDFQTDLNRLRSKSDGFMDNIHALRDAAKADVVVLINDDDQFCGLASVYAGQDRAFAVVWQNCATGYYSFAHEIGHLFGAVHNPEAGGGGGPFAYGHGWINPAKQVRTIMAYQCPATSCRRMPQWSRPPEWGDAVKHHDARVMQEVSRRIAAFR</sequence>
<accession>A0A931I3B5</accession>
<feature type="chain" id="PRO_5037734346" description="Peptidyl-Asp metalloendopeptidase" evidence="2">
    <location>
        <begin position="23"/>
        <end position="395"/>
    </location>
</feature>
<evidence type="ECO:0000256" key="2">
    <source>
        <dbReference type="SAM" id="SignalP"/>
    </source>
</evidence>
<name>A0A931I3B5_9HYPH</name>
<feature type="signal peptide" evidence="2">
    <location>
        <begin position="1"/>
        <end position="22"/>
    </location>
</feature>
<evidence type="ECO:0000313" key="3">
    <source>
        <dbReference type="EMBL" id="MBH0238533.1"/>
    </source>
</evidence>
<dbReference type="Pfam" id="PF13688">
    <property type="entry name" value="Reprolysin_5"/>
    <property type="match status" value="1"/>
</dbReference>
<evidence type="ECO:0008006" key="5">
    <source>
        <dbReference type="Google" id="ProtNLM"/>
    </source>
</evidence>
<feature type="region of interest" description="Disordered" evidence="1">
    <location>
        <begin position="141"/>
        <end position="168"/>
    </location>
</feature>
<gene>
    <name evidence="3" type="ORF">I5731_11920</name>
</gene>